<dbReference type="EnsemblMetazoa" id="PPA44861.1">
    <property type="protein sequence ID" value="PPA44861.1"/>
    <property type="gene ID" value="WBGene00283230"/>
</dbReference>
<accession>A0A2A6CFD3</accession>
<name>A0A2A6CFD3_PRIPA</name>
<feature type="region of interest" description="Disordered" evidence="1">
    <location>
        <begin position="33"/>
        <end position="52"/>
    </location>
</feature>
<evidence type="ECO:0000313" key="3">
    <source>
        <dbReference type="Proteomes" id="UP000005239"/>
    </source>
</evidence>
<sequence length="108" mass="11748">MMMLMGRAATAMNHSSHVICRAATVPALRNCHSTDDVDEADDEDAAPPSPPLLLSSFARTPAPFPQVGIKQAYVPAVSSTHLAYKKVKFAKKSDNNIELHLQHVEIEP</sequence>
<dbReference type="Proteomes" id="UP000005239">
    <property type="component" value="Unassembled WGS sequence"/>
</dbReference>
<keyword evidence="3" id="KW-1185">Reference proteome</keyword>
<gene>
    <name evidence="2" type="primary">WBGene00283230</name>
</gene>
<feature type="compositionally biased region" description="Acidic residues" evidence="1">
    <location>
        <begin position="36"/>
        <end position="45"/>
    </location>
</feature>
<reference evidence="2" key="2">
    <citation type="submission" date="2022-06" db="UniProtKB">
        <authorList>
            <consortium name="EnsemblMetazoa"/>
        </authorList>
    </citation>
    <scope>IDENTIFICATION</scope>
    <source>
        <strain evidence="2">PS312</strain>
    </source>
</reference>
<dbReference type="AlphaFoldDB" id="A0A2A6CFD3"/>
<dbReference type="PANTHER" id="PTHR34402">
    <property type="entry name" value="PROTEIN CBG02762"/>
    <property type="match status" value="1"/>
</dbReference>
<evidence type="ECO:0000256" key="1">
    <source>
        <dbReference type="SAM" id="MobiDB-lite"/>
    </source>
</evidence>
<reference evidence="3" key="1">
    <citation type="journal article" date="2008" name="Nat. Genet.">
        <title>The Pristionchus pacificus genome provides a unique perspective on nematode lifestyle and parasitism.</title>
        <authorList>
            <person name="Dieterich C."/>
            <person name="Clifton S.W."/>
            <person name="Schuster L.N."/>
            <person name="Chinwalla A."/>
            <person name="Delehaunty K."/>
            <person name="Dinkelacker I."/>
            <person name="Fulton L."/>
            <person name="Fulton R."/>
            <person name="Godfrey J."/>
            <person name="Minx P."/>
            <person name="Mitreva M."/>
            <person name="Roeseler W."/>
            <person name="Tian H."/>
            <person name="Witte H."/>
            <person name="Yang S.P."/>
            <person name="Wilson R.K."/>
            <person name="Sommer R.J."/>
        </authorList>
    </citation>
    <scope>NUCLEOTIDE SEQUENCE [LARGE SCALE GENOMIC DNA]</scope>
    <source>
        <strain evidence="3">PS312</strain>
    </source>
</reference>
<evidence type="ECO:0000313" key="2">
    <source>
        <dbReference type="EnsemblMetazoa" id="PPA44861.1"/>
    </source>
</evidence>
<accession>A0A8R1V2N9</accession>
<dbReference type="PANTHER" id="PTHR34402:SF1">
    <property type="entry name" value="PROTEIN CBG02762"/>
    <property type="match status" value="1"/>
</dbReference>
<proteinExistence type="predicted"/>
<organism evidence="2 3">
    <name type="scientific">Pristionchus pacificus</name>
    <name type="common">Parasitic nematode worm</name>
    <dbReference type="NCBI Taxonomy" id="54126"/>
    <lineage>
        <taxon>Eukaryota</taxon>
        <taxon>Metazoa</taxon>
        <taxon>Ecdysozoa</taxon>
        <taxon>Nematoda</taxon>
        <taxon>Chromadorea</taxon>
        <taxon>Rhabditida</taxon>
        <taxon>Rhabditina</taxon>
        <taxon>Diplogasteromorpha</taxon>
        <taxon>Diplogasteroidea</taxon>
        <taxon>Neodiplogasteridae</taxon>
        <taxon>Pristionchus</taxon>
    </lineage>
</organism>
<protein>
    <submittedName>
        <fullName evidence="2">Uncharacterized protein</fullName>
    </submittedName>
</protein>